<feature type="transmembrane region" description="Helical" evidence="1">
    <location>
        <begin position="6"/>
        <end position="25"/>
    </location>
</feature>
<sequence length="31" mass="3801">MNIFTLVSSTFVLLIFICFVYSIILEWRKRF</sequence>
<proteinExistence type="predicted"/>
<evidence type="ECO:0000313" key="2">
    <source>
        <dbReference type="EMBL" id="DAG92375.1"/>
    </source>
</evidence>
<dbReference type="EMBL" id="BK035305">
    <property type="protein sequence ID" value="DAG92375.1"/>
    <property type="molecule type" value="Genomic_DNA"/>
</dbReference>
<keyword evidence="1" id="KW-0472">Membrane</keyword>
<reference evidence="2" key="1">
    <citation type="journal article" date="2021" name="Proc. Natl. Acad. Sci. U.S.A.">
        <title>A Catalog of Tens of Thousands of Viruses from Human Metagenomes Reveals Hidden Associations with Chronic Diseases.</title>
        <authorList>
            <person name="Tisza M.J."/>
            <person name="Buck C.B."/>
        </authorList>
    </citation>
    <scope>NUCLEOTIDE SEQUENCE</scope>
    <source>
        <strain evidence="2">Ctnaj7</strain>
    </source>
</reference>
<keyword evidence="1" id="KW-0812">Transmembrane</keyword>
<accession>A0A8S5VMF2</accession>
<organism evidence="2">
    <name type="scientific">Ackermannviridae sp</name>
    <dbReference type="NCBI Taxonomy" id="2831612"/>
    <lineage>
        <taxon>Viruses</taxon>
        <taxon>Duplodnaviria</taxon>
        <taxon>Heunggongvirae</taxon>
        <taxon>Uroviricota</taxon>
        <taxon>Caudoviricetes</taxon>
        <taxon>Pantevenvirales</taxon>
        <taxon>Ackermannviridae</taxon>
    </lineage>
</organism>
<keyword evidence="1" id="KW-1133">Transmembrane helix</keyword>
<protein>
    <submittedName>
        <fullName evidence="2">Uncharacterized protein</fullName>
    </submittedName>
</protein>
<name>A0A8S5VMF2_9CAUD</name>
<evidence type="ECO:0000256" key="1">
    <source>
        <dbReference type="SAM" id="Phobius"/>
    </source>
</evidence>